<feature type="region of interest" description="Disordered" evidence="1">
    <location>
        <begin position="103"/>
        <end position="132"/>
    </location>
</feature>
<proteinExistence type="predicted"/>
<sequence>MEKTRSEGESSSCIATYLSCSLFPAEPKPPSSLSTSASLALDDPSPPPRAAPLGQLLPSARPMPSHLREHGWKKGIYVLRQRSWWRRGGGAGELGAGRAVVAGGGAAPHSYVPTGRVGPCPSRRTRGGSNVK</sequence>
<evidence type="ECO:0000313" key="2">
    <source>
        <dbReference type="EMBL" id="BAD82156.1"/>
    </source>
</evidence>
<dbReference type="AlphaFoldDB" id="Q5N7N7"/>
<feature type="compositionally biased region" description="Low complexity" evidence="1">
    <location>
        <begin position="31"/>
        <end position="43"/>
    </location>
</feature>
<dbReference type="EMBL" id="AP003347">
    <property type="protein sequence ID" value="BAD82156.1"/>
    <property type="molecule type" value="Genomic_DNA"/>
</dbReference>
<evidence type="ECO:0000256" key="1">
    <source>
        <dbReference type="SAM" id="MobiDB-lite"/>
    </source>
</evidence>
<dbReference type="Proteomes" id="UP000817658">
    <property type="component" value="Chromosome 1"/>
</dbReference>
<accession>Q5N7N7</accession>
<organism evidence="2">
    <name type="scientific">Oryza sativa subsp. japonica</name>
    <name type="common">Rice</name>
    <dbReference type="NCBI Taxonomy" id="39947"/>
    <lineage>
        <taxon>Eukaryota</taxon>
        <taxon>Viridiplantae</taxon>
        <taxon>Streptophyta</taxon>
        <taxon>Embryophyta</taxon>
        <taxon>Tracheophyta</taxon>
        <taxon>Spermatophyta</taxon>
        <taxon>Magnoliopsida</taxon>
        <taxon>Liliopsida</taxon>
        <taxon>Poales</taxon>
        <taxon>Poaceae</taxon>
        <taxon>BOP clade</taxon>
        <taxon>Oryzoideae</taxon>
        <taxon>Oryzeae</taxon>
        <taxon>Oryzinae</taxon>
        <taxon>Oryza</taxon>
        <taxon>Oryza sativa</taxon>
    </lineage>
</organism>
<feature type="region of interest" description="Disordered" evidence="1">
    <location>
        <begin position="26"/>
        <end position="67"/>
    </location>
</feature>
<gene>
    <name evidence="2" type="ORF">P0445E10.17</name>
</gene>
<reference evidence="2" key="1">
    <citation type="journal article" date="2002" name="Nature">
        <title>The genome sequence and structure of rice chromosome 1.</title>
        <authorList>
            <person name="Sasaki T."/>
            <person name="Matsumoto T."/>
            <person name="Yamamoto K."/>
            <person name="Sakata K."/>
            <person name="Baba T."/>
            <person name="Katayose Y."/>
            <person name="Wu J."/>
            <person name="Niimura Y."/>
            <person name="Cheng Z."/>
            <person name="Nagamura Y."/>
            <person name="Antonio B.A."/>
            <person name="Kanamori H."/>
            <person name="Hosokawa S."/>
            <person name="Masukawa M."/>
            <person name="Arikawa K."/>
            <person name="Chiden Y."/>
            <person name="Hayashi M."/>
            <person name="Okamoto M."/>
            <person name="Ando T."/>
            <person name="Aoki H."/>
            <person name="Arita K."/>
            <person name="Hamada M."/>
            <person name="Harada C."/>
            <person name="Hijishita S."/>
            <person name="Honda M."/>
            <person name="Ichikawa Y."/>
            <person name="Idonuma A."/>
            <person name="Iijima M."/>
            <person name="Ikeda M."/>
            <person name="Ikeno M."/>
            <person name="Itoh S."/>
            <person name="Itoh T."/>
            <person name="Itoh Y."/>
            <person name="Itoh Y."/>
            <person name="Iwabuchi A."/>
            <person name="Kamiya K."/>
            <person name="Karasawa W."/>
            <person name="Katagiri S."/>
            <person name="Kikuta A."/>
            <person name="Kobayashi N."/>
            <person name="Kono I."/>
            <person name="Machita K."/>
            <person name="Maehara T."/>
            <person name="Mizuno H."/>
            <person name="Mizubayashi T."/>
            <person name="Mukai Y."/>
            <person name="Nagasaki H."/>
            <person name="Nakashima M."/>
            <person name="Nakama Y."/>
            <person name="Nakamichi Y."/>
            <person name="Nakamura M."/>
            <person name="Namiki N."/>
            <person name="Negishi M."/>
            <person name="Ohta I."/>
            <person name="Ono N."/>
            <person name="Saji S."/>
            <person name="Sakai K."/>
            <person name="Shibata M."/>
            <person name="Shimokawa T."/>
            <person name="Shomura A."/>
            <person name="Song J."/>
            <person name="Takazaki Y."/>
            <person name="Terasawa K."/>
            <person name="Tsuji K."/>
            <person name="Waki K."/>
            <person name="Yamagata H."/>
            <person name="Yamane H."/>
            <person name="Yoshiki S."/>
            <person name="Yoshihara R."/>
            <person name="Yukawa K."/>
            <person name="Zhong H."/>
            <person name="Iwama H."/>
            <person name="Endo T."/>
            <person name="Ito H."/>
            <person name="Hahn J.H."/>
            <person name="Kim H.I."/>
            <person name="Eun M.Y."/>
            <person name="Yano M."/>
            <person name="Jiang J."/>
            <person name="Gojobori T."/>
        </authorList>
    </citation>
    <scope>NUCLEOTIDE SEQUENCE</scope>
</reference>
<protein>
    <submittedName>
        <fullName evidence="2">Uncharacterized protein</fullName>
    </submittedName>
</protein>
<name>Q5N7N7_ORYSJ</name>